<dbReference type="Proteomes" id="UP000034492">
    <property type="component" value="Unassembled WGS sequence"/>
</dbReference>
<organism evidence="4 5">
    <name type="scientific">Candidatus Daviesbacteria bacterium GW2011_GWB1_36_5</name>
    <dbReference type="NCBI Taxonomy" id="1618426"/>
    <lineage>
        <taxon>Bacteria</taxon>
        <taxon>Candidatus Daviesiibacteriota</taxon>
    </lineage>
</organism>
<dbReference type="Gene3D" id="3.40.50.1820">
    <property type="entry name" value="alpha/beta hydrolase"/>
    <property type="match status" value="1"/>
</dbReference>
<dbReference type="GO" id="GO:0052689">
    <property type="term" value="F:carboxylic ester hydrolase activity"/>
    <property type="evidence" value="ECO:0007669"/>
    <property type="project" value="UniProtKB-ARBA"/>
</dbReference>
<keyword evidence="1" id="KW-0378">Hydrolase</keyword>
<dbReference type="Pfam" id="PF12146">
    <property type="entry name" value="Hydrolase_4"/>
    <property type="match status" value="1"/>
</dbReference>
<dbReference type="Pfam" id="PF00326">
    <property type="entry name" value="Peptidase_S9"/>
    <property type="match status" value="1"/>
</dbReference>
<evidence type="ECO:0000256" key="1">
    <source>
        <dbReference type="ARBA" id="ARBA00022801"/>
    </source>
</evidence>
<comment type="caution">
    <text evidence="4">The sequence shown here is derived from an EMBL/GenBank/DDBJ whole genome shotgun (WGS) entry which is preliminary data.</text>
</comment>
<dbReference type="InterPro" id="IPR001375">
    <property type="entry name" value="Peptidase_S9_cat"/>
</dbReference>
<dbReference type="SUPFAM" id="SSF53474">
    <property type="entry name" value="alpha/beta-Hydrolases"/>
    <property type="match status" value="1"/>
</dbReference>
<dbReference type="AlphaFoldDB" id="A0A0G0EYZ1"/>
<protein>
    <submittedName>
        <fullName evidence="4">Uncharacterized protein</fullName>
    </submittedName>
</protein>
<name>A0A0G0EYZ1_9BACT</name>
<sequence length="348" mass="38276">MKPLQVFLLLGILIIGGFFVYSNYSKSPSLVGQFMQPENDGGPASEPPHPLSIESLKNGEYPGSDLVIEQTLDPGSNYSRQIVSYKSEGLKIYALLTIPNGTPPAGGWPIIIFNHGYIPPKEYRTTERYLAYTDAFSRAGYVLLKPDYRGHGNSEGEATGGYGTNDYSIDVLNAVSSIKKYSGVNPEKIGMWGHSMGGSVTLKNMVVRKDIKAGVIWAGVVASYPDLVERWRRRSPQPTLPGNTNMSGRSSWRQNLIAQFGEPSQNPDFWAKLSANSYLSDISGPLQLHHGTSDSSVPIEMSVKLDEQLKAAGKEVEYFEYPGDDHNLANNLGVALQRSVAFFDKYLK</sequence>
<proteinExistence type="predicted"/>
<evidence type="ECO:0000259" key="2">
    <source>
        <dbReference type="Pfam" id="PF00326"/>
    </source>
</evidence>
<feature type="domain" description="Serine aminopeptidase S33" evidence="3">
    <location>
        <begin position="111"/>
        <end position="226"/>
    </location>
</feature>
<dbReference type="InterPro" id="IPR050261">
    <property type="entry name" value="FrsA_esterase"/>
</dbReference>
<evidence type="ECO:0000313" key="4">
    <source>
        <dbReference type="EMBL" id="KKQ10707.1"/>
    </source>
</evidence>
<dbReference type="PATRIC" id="fig|1618426.3.peg.45"/>
<dbReference type="PANTHER" id="PTHR22946">
    <property type="entry name" value="DIENELACTONE HYDROLASE DOMAIN-CONTAINING PROTEIN-RELATED"/>
    <property type="match status" value="1"/>
</dbReference>
<accession>A0A0G0EYZ1</accession>
<dbReference type="GO" id="GO:0006508">
    <property type="term" value="P:proteolysis"/>
    <property type="evidence" value="ECO:0007669"/>
    <property type="project" value="InterPro"/>
</dbReference>
<dbReference type="PANTHER" id="PTHR22946:SF9">
    <property type="entry name" value="POLYKETIDE TRANSFERASE AF380"/>
    <property type="match status" value="1"/>
</dbReference>
<dbReference type="GO" id="GO:0008236">
    <property type="term" value="F:serine-type peptidase activity"/>
    <property type="evidence" value="ECO:0007669"/>
    <property type="project" value="InterPro"/>
</dbReference>
<dbReference type="InterPro" id="IPR022742">
    <property type="entry name" value="Hydrolase_4"/>
</dbReference>
<feature type="domain" description="Peptidase S9 prolyl oligopeptidase catalytic" evidence="2">
    <location>
        <begin position="257"/>
        <end position="348"/>
    </location>
</feature>
<dbReference type="InterPro" id="IPR029058">
    <property type="entry name" value="AB_hydrolase_fold"/>
</dbReference>
<evidence type="ECO:0000313" key="5">
    <source>
        <dbReference type="Proteomes" id="UP000034492"/>
    </source>
</evidence>
<evidence type="ECO:0000259" key="3">
    <source>
        <dbReference type="Pfam" id="PF12146"/>
    </source>
</evidence>
<reference evidence="4 5" key="1">
    <citation type="journal article" date="2015" name="Nature">
        <title>rRNA introns, odd ribosomes, and small enigmatic genomes across a large radiation of phyla.</title>
        <authorList>
            <person name="Brown C.T."/>
            <person name="Hug L.A."/>
            <person name="Thomas B.C."/>
            <person name="Sharon I."/>
            <person name="Castelle C.J."/>
            <person name="Singh A."/>
            <person name="Wilkins M.J."/>
            <person name="Williams K.H."/>
            <person name="Banfield J.F."/>
        </authorList>
    </citation>
    <scope>NUCLEOTIDE SEQUENCE [LARGE SCALE GENOMIC DNA]</scope>
</reference>
<gene>
    <name evidence="4" type="ORF">US19_C0001G0045</name>
</gene>
<dbReference type="EMBL" id="LBSA01000001">
    <property type="protein sequence ID" value="KKQ10707.1"/>
    <property type="molecule type" value="Genomic_DNA"/>
</dbReference>